<dbReference type="Proteomes" id="UP000672602">
    <property type="component" value="Unassembled WGS sequence"/>
</dbReference>
<dbReference type="NCBIfam" id="TIGR01549">
    <property type="entry name" value="HAD-SF-IA-v1"/>
    <property type="match status" value="1"/>
</dbReference>
<keyword evidence="5" id="KW-0378">Hydrolase</keyword>
<dbReference type="InterPro" id="IPR006439">
    <property type="entry name" value="HAD-SF_hydro_IA"/>
</dbReference>
<dbReference type="Pfam" id="PF00702">
    <property type="entry name" value="Hydrolase"/>
    <property type="match status" value="1"/>
</dbReference>
<dbReference type="Gene3D" id="1.10.150.240">
    <property type="entry name" value="Putative phosphatase, domain 2"/>
    <property type="match status" value="1"/>
</dbReference>
<protein>
    <recommendedName>
        <fullName evidence="4">phosphoglycolate phosphatase</fullName>
        <ecNumber evidence="4">3.1.3.18</ecNumber>
    </recommendedName>
</protein>
<reference evidence="5" key="1">
    <citation type="submission" date="2021-04" db="EMBL/GenBank/DDBJ databases">
        <authorList>
            <person name="Zhang D.-C."/>
        </authorList>
    </citation>
    <scope>NUCLEOTIDE SEQUENCE</scope>
    <source>
        <strain evidence="5">CGMCC 1.15697</strain>
    </source>
</reference>
<organism evidence="5 6">
    <name type="scientific">Marivibrio halodurans</name>
    <dbReference type="NCBI Taxonomy" id="2039722"/>
    <lineage>
        <taxon>Bacteria</taxon>
        <taxon>Pseudomonadati</taxon>
        <taxon>Pseudomonadota</taxon>
        <taxon>Alphaproteobacteria</taxon>
        <taxon>Rhodospirillales</taxon>
        <taxon>Rhodospirillaceae</taxon>
        <taxon>Marivibrio</taxon>
    </lineage>
</organism>
<evidence type="ECO:0000256" key="2">
    <source>
        <dbReference type="ARBA" id="ARBA00004818"/>
    </source>
</evidence>
<name>A0A8J7SNQ6_9PROT</name>
<proteinExistence type="inferred from homology"/>
<dbReference type="PANTHER" id="PTHR43434">
    <property type="entry name" value="PHOSPHOGLYCOLATE PHOSPHATASE"/>
    <property type="match status" value="1"/>
</dbReference>
<gene>
    <name evidence="5" type="ORF">KAJ83_12470</name>
</gene>
<comment type="caution">
    <text evidence="5">The sequence shown here is derived from an EMBL/GenBank/DDBJ whole genome shotgun (WGS) entry which is preliminary data.</text>
</comment>
<dbReference type="InterPro" id="IPR023214">
    <property type="entry name" value="HAD_sf"/>
</dbReference>
<evidence type="ECO:0000313" key="5">
    <source>
        <dbReference type="EMBL" id="MBP5857826.1"/>
    </source>
</evidence>
<dbReference type="CDD" id="cd01427">
    <property type="entry name" value="HAD_like"/>
    <property type="match status" value="1"/>
</dbReference>
<dbReference type="InterPro" id="IPR050155">
    <property type="entry name" value="HAD-like_hydrolase_sf"/>
</dbReference>
<dbReference type="EMBL" id="JAGMWN010000005">
    <property type="protein sequence ID" value="MBP5857826.1"/>
    <property type="molecule type" value="Genomic_DNA"/>
</dbReference>
<evidence type="ECO:0000256" key="4">
    <source>
        <dbReference type="ARBA" id="ARBA00013078"/>
    </source>
</evidence>
<comment type="similarity">
    <text evidence="3">Belongs to the HAD-like hydrolase superfamily. CbbY/CbbZ/Gph/YieH family.</text>
</comment>
<evidence type="ECO:0000256" key="3">
    <source>
        <dbReference type="ARBA" id="ARBA00006171"/>
    </source>
</evidence>
<dbReference type="SFLD" id="SFLDS00003">
    <property type="entry name" value="Haloacid_Dehalogenase"/>
    <property type="match status" value="1"/>
</dbReference>
<dbReference type="SUPFAM" id="SSF56784">
    <property type="entry name" value="HAD-like"/>
    <property type="match status" value="1"/>
</dbReference>
<dbReference type="AlphaFoldDB" id="A0A8J7SNQ6"/>
<accession>A0A8J7SNQ6</accession>
<dbReference type="Gene3D" id="3.40.50.1000">
    <property type="entry name" value="HAD superfamily/HAD-like"/>
    <property type="match status" value="1"/>
</dbReference>
<keyword evidence="6" id="KW-1185">Reference proteome</keyword>
<dbReference type="EC" id="3.1.3.18" evidence="4"/>
<sequence>MAMLPSGFDAILFDKDGTLLDYHATWMPANRAVVDVLAEGDAELARYLLIRGGWDPESDRVAAGSPLAAGALDEIVACWADLLPPGRADDPKALEAEIDRLFIAHCEPTAVCDLAPLLDGLRGRGLRLGVATADSEAGARASLGRFDILDRFDFLAGYDSGHGCKPAPGQVAAFCAATGLPPARVMVIGDNAHDIEMARAAGAGAAVGVLTGTTPRAALEVMADAVFEDIRFLAA</sequence>
<dbReference type="GO" id="GO:0006281">
    <property type="term" value="P:DNA repair"/>
    <property type="evidence" value="ECO:0007669"/>
    <property type="project" value="TreeGrafter"/>
</dbReference>
<comment type="pathway">
    <text evidence="2">Organic acid metabolism; glycolate biosynthesis; glycolate from 2-phosphoglycolate: step 1/1.</text>
</comment>
<dbReference type="SFLD" id="SFLDG01129">
    <property type="entry name" value="C1.5:_HAD__Beta-PGM__Phosphata"/>
    <property type="match status" value="1"/>
</dbReference>
<evidence type="ECO:0000256" key="1">
    <source>
        <dbReference type="ARBA" id="ARBA00000830"/>
    </source>
</evidence>
<evidence type="ECO:0000313" key="6">
    <source>
        <dbReference type="Proteomes" id="UP000672602"/>
    </source>
</evidence>
<dbReference type="InterPro" id="IPR023198">
    <property type="entry name" value="PGP-like_dom2"/>
</dbReference>
<dbReference type="PANTHER" id="PTHR43434:SF1">
    <property type="entry name" value="PHOSPHOGLYCOLATE PHOSPHATASE"/>
    <property type="match status" value="1"/>
</dbReference>
<comment type="catalytic activity">
    <reaction evidence="1">
        <text>2-phosphoglycolate + H2O = glycolate + phosphate</text>
        <dbReference type="Rhea" id="RHEA:14369"/>
        <dbReference type="ChEBI" id="CHEBI:15377"/>
        <dbReference type="ChEBI" id="CHEBI:29805"/>
        <dbReference type="ChEBI" id="CHEBI:43474"/>
        <dbReference type="ChEBI" id="CHEBI:58033"/>
        <dbReference type="EC" id="3.1.3.18"/>
    </reaction>
</comment>
<dbReference type="InterPro" id="IPR036412">
    <property type="entry name" value="HAD-like_sf"/>
</dbReference>
<dbReference type="GO" id="GO:0008967">
    <property type="term" value="F:phosphoglycolate phosphatase activity"/>
    <property type="evidence" value="ECO:0007669"/>
    <property type="project" value="UniProtKB-EC"/>
</dbReference>
<dbReference type="GO" id="GO:0005829">
    <property type="term" value="C:cytosol"/>
    <property type="evidence" value="ECO:0007669"/>
    <property type="project" value="TreeGrafter"/>
</dbReference>